<dbReference type="GO" id="GO:0004818">
    <property type="term" value="F:glutamate-tRNA ligase activity"/>
    <property type="evidence" value="ECO:0007669"/>
    <property type="project" value="UniProtKB-UniRule"/>
</dbReference>
<keyword evidence="2 7" id="KW-0436">Ligase</keyword>
<dbReference type="InterPro" id="IPR049940">
    <property type="entry name" value="GluQ/Sye"/>
</dbReference>
<comment type="subunit">
    <text evidence="7">Monomer.</text>
</comment>
<dbReference type="GO" id="GO:0005737">
    <property type="term" value="C:cytoplasm"/>
    <property type="evidence" value="ECO:0007669"/>
    <property type="project" value="UniProtKB-SubCell"/>
</dbReference>
<gene>
    <name evidence="7" type="primary">gltX</name>
    <name evidence="10" type="ORF">SAMN02745114_01386</name>
</gene>
<dbReference type="AlphaFoldDB" id="A0A1T4MVC5"/>
<feature type="binding site" evidence="7">
    <location>
        <position position="145"/>
    </location>
    <ligand>
        <name>Zn(2+)</name>
        <dbReference type="ChEBI" id="CHEBI:29105"/>
    </ligand>
</feature>
<dbReference type="EMBL" id="FUWW01000016">
    <property type="protein sequence ID" value="SJZ70777.1"/>
    <property type="molecule type" value="Genomic_DNA"/>
</dbReference>
<feature type="binding site" evidence="7">
    <location>
        <position position="143"/>
    </location>
    <ligand>
        <name>Zn(2+)</name>
        <dbReference type="ChEBI" id="CHEBI:29105"/>
    </ligand>
</feature>
<dbReference type="STRING" id="290054.SAMN02745114_01386"/>
<dbReference type="Proteomes" id="UP000190657">
    <property type="component" value="Unassembled WGS sequence"/>
</dbReference>
<evidence type="ECO:0000256" key="3">
    <source>
        <dbReference type="ARBA" id="ARBA00022741"/>
    </source>
</evidence>
<evidence type="ECO:0000256" key="4">
    <source>
        <dbReference type="ARBA" id="ARBA00022840"/>
    </source>
</evidence>
<keyword evidence="6 7" id="KW-0030">Aminoacyl-tRNA synthetase</keyword>
<dbReference type="GO" id="GO:0006424">
    <property type="term" value="P:glutamyl-tRNA aminoacylation"/>
    <property type="evidence" value="ECO:0007669"/>
    <property type="project" value="UniProtKB-UniRule"/>
</dbReference>
<feature type="domain" description="Glutamyl/glutaminyl-tRNA synthetase class Ib catalytic" evidence="8">
    <location>
        <begin position="37"/>
        <end position="363"/>
    </location>
</feature>
<dbReference type="SUPFAM" id="SSF48163">
    <property type="entry name" value="An anticodon-binding domain of class I aminoacyl-tRNA synthetases"/>
    <property type="match status" value="1"/>
</dbReference>
<dbReference type="SUPFAM" id="SSF52374">
    <property type="entry name" value="Nucleotidylyl transferase"/>
    <property type="match status" value="1"/>
</dbReference>
<dbReference type="Pfam" id="PF00749">
    <property type="entry name" value="tRNA-synt_1c"/>
    <property type="match status" value="1"/>
</dbReference>
<evidence type="ECO:0000256" key="2">
    <source>
        <dbReference type="ARBA" id="ARBA00022598"/>
    </source>
</evidence>
<proteinExistence type="inferred from homology"/>
<dbReference type="InterPro" id="IPR020751">
    <property type="entry name" value="aa-tRNA-synth_I_codon-bd_sub2"/>
</dbReference>
<dbReference type="PANTHER" id="PTHR43311">
    <property type="entry name" value="GLUTAMATE--TRNA LIGASE"/>
    <property type="match status" value="1"/>
</dbReference>
<dbReference type="GO" id="GO:0000049">
    <property type="term" value="F:tRNA binding"/>
    <property type="evidence" value="ECO:0007669"/>
    <property type="project" value="InterPro"/>
</dbReference>
<keyword evidence="3 7" id="KW-0547">Nucleotide-binding</keyword>
<keyword evidence="11" id="KW-1185">Reference proteome</keyword>
<keyword evidence="7" id="KW-0479">Metal-binding</keyword>
<sequence>MTDFKELAQLLFPNIKKAPQDMEDMYPPRALKEGARVTRFAPSPTGFLHFGNLFTCMVSYKTAKTTDGVFYVRVEDTDQKRKVEGAIDVMLKGLSVYGINADEGVVGDEKEIGDYGPYYQSARVEIYQTYAKALVEQGLAYPCFCSADELDEIRTAQENESIKGYWGKWAKCRDLSFEQIKANIDSGMSWTLRLKSPGDLEKKCYFDDMIKGKIEMPENVQDVVLLKSDGIPTYHFAHAVDDHLMRTTHVVRGDEWISSVPIHLQLFKVLGFKPPKYAHVSPIMKEENGGKRKLSKRKDPEAAVTYYAEEGYPQESVNEYMMTLANSNFEDWRRMNKTEPIEKFPFNLKKMSVSGALFDIVKLTDVSKNVISVMPAEKVFELAYAWSKEYQPQLAELFAQDEAKATAILNIDREGKKPRKDIAKWSDVLDYVSYMYDETFVPNYELNGNATPSLAVKVIEEYLKVVNLDDDKDAWFGRMKEVCPLVGCTPNVKEYKAEPEKFEGHVGDVSTIIRVALTGRTNTPDLFAITALLGEDTVKARLNSALNHYKEEM</sequence>
<comment type="caution">
    <text evidence="7">Lacks conserved residue(s) required for the propagation of feature annotation.</text>
</comment>
<comment type="catalytic activity">
    <reaction evidence="7">
        <text>tRNA(Glu) + L-glutamate + ATP = L-glutamyl-tRNA(Glu) + AMP + diphosphate</text>
        <dbReference type="Rhea" id="RHEA:23540"/>
        <dbReference type="Rhea" id="RHEA-COMP:9663"/>
        <dbReference type="Rhea" id="RHEA-COMP:9680"/>
        <dbReference type="ChEBI" id="CHEBI:29985"/>
        <dbReference type="ChEBI" id="CHEBI:30616"/>
        <dbReference type="ChEBI" id="CHEBI:33019"/>
        <dbReference type="ChEBI" id="CHEBI:78442"/>
        <dbReference type="ChEBI" id="CHEBI:78520"/>
        <dbReference type="ChEBI" id="CHEBI:456215"/>
        <dbReference type="EC" id="6.1.1.17"/>
    </reaction>
</comment>
<reference evidence="11" key="1">
    <citation type="submission" date="2017-02" db="EMBL/GenBank/DDBJ databases">
        <authorList>
            <person name="Varghese N."/>
            <person name="Submissions S."/>
        </authorList>
    </citation>
    <scope>NUCLEOTIDE SEQUENCE [LARGE SCALE GENOMIC DNA]</scope>
    <source>
        <strain evidence="11">ATCC 51222</strain>
    </source>
</reference>
<dbReference type="InterPro" id="IPR045462">
    <property type="entry name" value="aa-tRNA-synth_I_cd-bd"/>
</dbReference>
<dbReference type="RefSeq" id="WP_078768849.1">
    <property type="nucleotide sequence ID" value="NZ_FUWW01000016.1"/>
</dbReference>
<evidence type="ECO:0000259" key="9">
    <source>
        <dbReference type="Pfam" id="PF19269"/>
    </source>
</evidence>
<organism evidence="10 11">
    <name type="scientific">Eubacterium coprostanoligenes</name>
    <dbReference type="NCBI Taxonomy" id="290054"/>
    <lineage>
        <taxon>Bacteria</taxon>
        <taxon>Bacillati</taxon>
        <taxon>Bacillota</taxon>
        <taxon>Clostridia</taxon>
        <taxon>Eubacteriales</taxon>
        <taxon>Eubacteriaceae</taxon>
        <taxon>Eubacterium</taxon>
    </lineage>
</organism>
<feature type="binding site" evidence="7">
    <location>
        <position position="172"/>
    </location>
    <ligand>
        <name>Zn(2+)</name>
        <dbReference type="ChEBI" id="CHEBI:29105"/>
    </ligand>
</feature>
<keyword evidence="7" id="KW-0862">Zinc</keyword>
<feature type="binding site" evidence="7">
    <location>
        <position position="296"/>
    </location>
    <ligand>
        <name>ATP</name>
        <dbReference type="ChEBI" id="CHEBI:30616"/>
    </ligand>
</feature>
<comment type="subcellular location">
    <subcellularLocation>
        <location evidence="7">Cytoplasm</location>
    </subcellularLocation>
</comment>
<dbReference type="Gene3D" id="1.10.10.350">
    <property type="match status" value="1"/>
</dbReference>
<dbReference type="InterPro" id="IPR004527">
    <property type="entry name" value="Glu-tRNA-ligase_bac/mito"/>
</dbReference>
<keyword evidence="7" id="KW-0963">Cytoplasm</keyword>
<evidence type="ECO:0000313" key="10">
    <source>
        <dbReference type="EMBL" id="SJZ70777.1"/>
    </source>
</evidence>
<comment type="similarity">
    <text evidence="1 7">Belongs to the class-I aminoacyl-tRNA synthetase family. Glutamate--tRNA ligase type 1 subfamily.</text>
</comment>
<evidence type="ECO:0000256" key="6">
    <source>
        <dbReference type="ARBA" id="ARBA00023146"/>
    </source>
</evidence>
<dbReference type="Gene3D" id="3.40.50.620">
    <property type="entry name" value="HUPs"/>
    <property type="match status" value="1"/>
</dbReference>
<dbReference type="PANTHER" id="PTHR43311:SF2">
    <property type="entry name" value="GLUTAMATE--TRNA LIGASE, MITOCHONDRIAL-RELATED"/>
    <property type="match status" value="1"/>
</dbReference>
<dbReference type="GO" id="GO:0008270">
    <property type="term" value="F:zinc ion binding"/>
    <property type="evidence" value="ECO:0007669"/>
    <property type="project" value="UniProtKB-UniRule"/>
</dbReference>
<evidence type="ECO:0000256" key="7">
    <source>
        <dbReference type="HAMAP-Rule" id="MF_00022"/>
    </source>
</evidence>
<name>A0A1T4MVC5_9FIRM</name>
<protein>
    <recommendedName>
        <fullName evidence="7">Glutamate--tRNA ligase</fullName>
        <ecNumber evidence="7">6.1.1.17</ecNumber>
    </recommendedName>
    <alternativeName>
        <fullName evidence="7">Glutamyl-tRNA synthetase</fullName>
        <shortName evidence="7">GluRS</shortName>
    </alternativeName>
</protein>
<dbReference type="InterPro" id="IPR008925">
    <property type="entry name" value="aa_tRNA-synth_I_cd-bd_sf"/>
</dbReference>
<comment type="cofactor">
    <cofactor evidence="7">
        <name>Zn(2+)</name>
        <dbReference type="ChEBI" id="CHEBI:29105"/>
    </cofactor>
    <text evidence="7">Binds 1 zinc ion per subunit.</text>
</comment>
<dbReference type="HAMAP" id="MF_00022">
    <property type="entry name" value="Glu_tRNA_synth_type1"/>
    <property type="match status" value="1"/>
</dbReference>
<keyword evidence="5 7" id="KW-0648">Protein biosynthesis</keyword>
<feature type="binding site" evidence="7">
    <location>
        <position position="174"/>
    </location>
    <ligand>
        <name>Zn(2+)</name>
        <dbReference type="ChEBI" id="CHEBI:29105"/>
    </ligand>
</feature>
<evidence type="ECO:0000259" key="8">
    <source>
        <dbReference type="Pfam" id="PF00749"/>
    </source>
</evidence>
<dbReference type="PRINTS" id="PR00987">
    <property type="entry name" value="TRNASYNTHGLU"/>
</dbReference>
<comment type="function">
    <text evidence="7">Catalyzes the attachment of glutamate to tRNA(Glu) in a two-step reaction: glutamate is first activated by ATP to form Glu-AMP and then transferred to the acceptor end of tRNA(Glu).</text>
</comment>
<dbReference type="OrthoDB" id="9807503at2"/>
<feature type="short sequence motif" description="'KMSKS' region" evidence="7">
    <location>
        <begin position="293"/>
        <end position="297"/>
    </location>
</feature>
<accession>A0A1T4MVC5</accession>
<feature type="domain" description="Aminoacyl-tRNA synthetase class I anticodon-binding" evidence="9">
    <location>
        <begin position="500"/>
        <end position="546"/>
    </location>
</feature>
<dbReference type="GO" id="GO:0005524">
    <property type="term" value="F:ATP binding"/>
    <property type="evidence" value="ECO:0007669"/>
    <property type="project" value="UniProtKB-UniRule"/>
</dbReference>
<keyword evidence="4 7" id="KW-0067">ATP-binding</keyword>
<dbReference type="InterPro" id="IPR020058">
    <property type="entry name" value="Glu/Gln-tRNA-synth_Ib_cat-dom"/>
</dbReference>
<dbReference type="InterPro" id="IPR000924">
    <property type="entry name" value="Glu/Gln-tRNA-synth"/>
</dbReference>
<dbReference type="NCBIfam" id="TIGR00464">
    <property type="entry name" value="gltX_bact"/>
    <property type="match status" value="1"/>
</dbReference>
<dbReference type="Pfam" id="PF19269">
    <property type="entry name" value="Anticodon_2"/>
    <property type="match status" value="1"/>
</dbReference>
<evidence type="ECO:0000256" key="1">
    <source>
        <dbReference type="ARBA" id="ARBA00007894"/>
    </source>
</evidence>
<dbReference type="InterPro" id="IPR014729">
    <property type="entry name" value="Rossmann-like_a/b/a_fold"/>
</dbReference>
<evidence type="ECO:0000256" key="5">
    <source>
        <dbReference type="ARBA" id="ARBA00022917"/>
    </source>
</evidence>
<evidence type="ECO:0000313" key="11">
    <source>
        <dbReference type="Proteomes" id="UP000190657"/>
    </source>
</evidence>
<dbReference type="EC" id="6.1.1.17" evidence="7"/>